<proteinExistence type="predicted"/>
<reference evidence="4" key="1">
    <citation type="submission" date="2016-04" db="EMBL/GenBank/DDBJ databases">
        <authorList>
            <person name="Evans L.H."/>
            <person name="Alamgir A."/>
            <person name="Owens N."/>
            <person name="Weber N.D."/>
            <person name="Virtaneva K."/>
            <person name="Barbian K."/>
            <person name="Babar A."/>
            <person name="Rosenke K."/>
        </authorList>
    </citation>
    <scope>NUCLEOTIDE SEQUENCE</scope>
    <source>
        <strain evidence="4">86</strain>
    </source>
</reference>
<dbReference type="Pfam" id="PF01817">
    <property type="entry name" value="CM_2"/>
    <property type="match status" value="1"/>
</dbReference>
<organism evidence="4">
    <name type="scientific">uncultured Alphaproteobacteria bacterium</name>
    <dbReference type="NCBI Taxonomy" id="91750"/>
    <lineage>
        <taxon>Bacteria</taxon>
        <taxon>Pseudomonadati</taxon>
        <taxon>Pseudomonadota</taxon>
        <taxon>Alphaproteobacteria</taxon>
        <taxon>environmental samples</taxon>
    </lineage>
</organism>
<dbReference type="Gene3D" id="1.20.59.10">
    <property type="entry name" value="Chorismate mutase"/>
    <property type="match status" value="1"/>
</dbReference>
<dbReference type="PROSITE" id="PS51168">
    <property type="entry name" value="CHORISMATE_MUT_2"/>
    <property type="match status" value="1"/>
</dbReference>
<dbReference type="AlphaFoldDB" id="A0A212K7G1"/>
<gene>
    <name evidence="4" type="ORF">KL86APRO_12256</name>
</gene>
<dbReference type="GO" id="GO:0046417">
    <property type="term" value="P:chorismate metabolic process"/>
    <property type="evidence" value="ECO:0007669"/>
    <property type="project" value="InterPro"/>
</dbReference>
<dbReference type="GO" id="GO:0004106">
    <property type="term" value="F:chorismate mutase activity"/>
    <property type="evidence" value="ECO:0007669"/>
    <property type="project" value="UniProtKB-EC"/>
</dbReference>
<dbReference type="InterPro" id="IPR002701">
    <property type="entry name" value="CM_II_prokaryot"/>
</dbReference>
<evidence type="ECO:0000256" key="2">
    <source>
        <dbReference type="ARBA" id="ARBA00023235"/>
    </source>
</evidence>
<dbReference type="SUPFAM" id="SSF48600">
    <property type="entry name" value="Chorismate mutase II"/>
    <property type="match status" value="1"/>
</dbReference>
<dbReference type="SMART" id="SM00830">
    <property type="entry name" value="CM_2"/>
    <property type="match status" value="1"/>
</dbReference>
<dbReference type="PANTHER" id="PTHR38041:SF1">
    <property type="entry name" value="CHORISMATE MUTASE"/>
    <property type="match status" value="1"/>
</dbReference>
<dbReference type="PANTHER" id="PTHR38041">
    <property type="entry name" value="CHORISMATE MUTASE"/>
    <property type="match status" value="1"/>
</dbReference>
<protein>
    <recommendedName>
        <fullName evidence="1">chorismate mutase</fullName>
        <ecNumber evidence="1">5.4.99.5</ecNumber>
    </recommendedName>
</protein>
<dbReference type="InterPro" id="IPR036263">
    <property type="entry name" value="Chorismate_II_sf"/>
</dbReference>
<dbReference type="EMBL" id="FLUO01000001">
    <property type="protein sequence ID" value="SBW07548.1"/>
    <property type="molecule type" value="Genomic_DNA"/>
</dbReference>
<dbReference type="EC" id="5.4.99.5" evidence="1"/>
<accession>A0A212K7G1</accession>
<dbReference type="GO" id="GO:0009697">
    <property type="term" value="P:salicylic acid biosynthetic process"/>
    <property type="evidence" value="ECO:0007669"/>
    <property type="project" value="TreeGrafter"/>
</dbReference>
<feature type="domain" description="Chorismate mutase" evidence="3">
    <location>
        <begin position="5"/>
        <end position="95"/>
    </location>
</feature>
<evidence type="ECO:0000259" key="3">
    <source>
        <dbReference type="PROSITE" id="PS51168"/>
    </source>
</evidence>
<evidence type="ECO:0000313" key="4">
    <source>
        <dbReference type="EMBL" id="SBW07548.1"/>
    </source>
</evidence>
<keyword evidence="2" id="KW-0413">Isomerase</keyword>
<sequence>MTFRSPNPSGMDEIRAAIDDLDRRIAPLLAERVAWVRSAAAFKPTREAVVVPWRIEDVVAKAAAHAAAAGADPAPIAAIYRALVDVSIGEEAKAWDALHPGAADGDAVDP</sequence>
<dbReference type="InterPro" id="IPR051331">
    <property type="entry name" value="Chorismate_mutase-related"/>
</dbReference>
<name>A0A212K7G1_9PROT</name>
<evidence type="ECO:0000256" key="1">
    <source>
        <dbReference type="ARBA" id="ARBA00012404"/>
    </source>
</evidence>
<dbReference type="InterPro" id="IPR036979">
    <property type="entry name" value="CM_dom_sf"/>
</dbReference>